<dbReference type="PANTHER" id="PTHR13693:SF77">
    <property type="entry name" value="8-AMINO-7-OXONONANOATE SYNTHASE"/>
    <property type="match status" value="1"/>
</dbReference>
<evidence type="ECO:0000259" key="5">
    <source>
        <dbReference type="Pfam" id="PF00155"/>
    </source>
</evidence>
<dbReference type="AlphaFoldDB" id="A0A8H7RWW5"/>
<comment type="caution">
    <text evidence="6">The sequence shown here is derived from an EMBL/GenBank/DDBJ whole genome shotgun (WGS) entry which is preliminary data.</text>
</comment>
<gene>
    <name evidence="6" type="ORF">INT45_000809</name>
</gene>
<feature type="domain" description="Aminotransferase class I/classII large" evidence="5">
    <location>
        <begin position="31"/>
        <end position="380"/>
    </location>
</feature>
<evidence type="ECO:0000256" key="1">
    <source>
        <dbReference type="ARBA" id="ARBA00001933"/>
    </source>
</evidence>
<dbReference type="GO" id="GO:0030170">
    <property type="term" value="F:pyridoxal phosphate binding"/>
    <property type="evidence" value="ECO:0007669"/>
    <property type="project" value="InterPro"/>
</dbReference>
<keyword evidence="7" id="KW-1185">Reference proteome</keyword>
<dbReference type="EMBL" id="JAEPRB010000218">
    <property type="protein sequence ID" value="KAG2218636.1"/>
    <property type="molecule type" value="Genomic_DNA"/>
</dbReference>
<keyword evidence="4" id="KW-0663">Pyridoxal phosphate</keyword>
<dbReference type="SUPFAM" id="SSF53383">
    <property type="entry name" value="PLP-dependent transferases"/>
    <property type="match status" value="1"/>
</dbReference>
<dbReference type="OrthoDB" id="2382073at2759"/>
<proteinExistence type="inferred from homology"/>
<dbReference type="GO" id="GO:0016740">
    <property type="term" value="F:transferase activity"/>
    <property type="evidence" value="ECO:0007669"/>
    <property type="project" value="UniProtKB-KW"/>
</dbReference>
<evidence type="ECO:0000256" key="3">
    <source>
        <dbReference type="ARBA" id="ARBA00022679"/>
    </source>
</evidence>
<comment type="similarity">
    <text evidence="2">Belongs to the class-II pyridoxal-phosphate-dependent aminotransferase family. BioF subfamily.</text>
</comment>
<evidence type="ECO:0000256" key="2">
    <source>
        <dbReference type="ARBA" id="ARBA00010008"/>
    </source>
</evidence>
<organism evidence="6 7">
    <name type="scientific">Circinella minor</name>
    <dbReference type="NCBI Taxonomy" id="1195481"/>
    <lineage>
        <taxon>Eukaryota</taxon>
        <taxon>Fungi</taxon>
        <taxon>Fungi incertae sedis</taxon>
        <taxon>Mucoromycota</taxon>
        <taxon>Mucoromycotina</taxon>
        <taxon>Mucoromycetes</taxon>
        <taxon>Mucorales</taxon>
        <taxon>Lichtheimiaceae</taxon>
        <taxon>Circinella</taxon>
    </lineage>
</organism>
<reference evidence="6 7" key="1">
    <citation type="submission" date="2020-12" db="EMBL/GenBank/DDBJ databases">
        <title>Metabolic potential, ecology and presence of endohyphal bacteria is reflected in genomic diversity of Mucoromycotina.</title>
        <authorList>
            <person name="Muszewska A."/>
            <person name="Okrasinska A."/>
            <person name="Steczkiewicz K."/>
            <person name="Drgas O."/>
            <person name="Orlowska M."/>
            <person name="Perlinska-Lenart U."/>
            <person name="Aleksandrzak-Piekarczyk T."/>
            <person name="Szatraj K."/>
            <person name="Zielenkiewicz U."/>
            <person name="Pilsyk S."/>
            <person name="Malc E."/>
            <person name="Mieczkowski P."/>
            <person name="Kruszewska J.S."/>
            <person name="Biernat P."/>
            <person name="Pawlowska J."/>
        </authorList>
    </citation>
    <scope>NUCLEOTIDE SEQUENCE [LARGE SCALE GENOMIC DNA]</scope>
    <source>
        <strain evidence="6 7">CBS 142.35</strain>
    </source>
</reference>
<dbReference type="InterPro" id="IPR015421">
    <property type="entry name" value="PyrdxlP-dep_Trfase_major"/>
</dbReference>
<dbReference type="Pfam" id="PF00155">
    <property type="entry name" value="Aminotran_1_2"/>
    <property type="match status" value="1"/>
</dbReference>
<dbReference type="PANTHER" id="PTHR13693">
    <property type="entry name" value="CLASS II AMINOTRANSFERASE/8-AMINO-7-OXONONANOATE SYNTHASE"/>
    <property type="match status" value="1"/>
</dbReference>
<protein>
    <recommendedName>
        <fullName evidence="5">Aminotransferase class I/classII large domain-containing protein</fullName>
    </recommendedName>
</protein>
<keyword evidence="3" id="KW-0808">Transferase</keyword>
<accession>A0A8H7RWW5</accession>
<dbReference type="Gene3D" id="3.40.640.10">
    <property type="entry name" value="Type I PLP-dependent aspartate aminotransferase-like (Major domain)"/>
    <property type="match status" value="1"/>
</dbReference>
<dbReference type="InterPro" id="IPR015422">
    <property type="entry name" value="PyrdxlP-dep_Trfase_small"/>
</dbReference>
<evidence type="ECO:0000256" key="4">
    <source>
        <dbReference type="ARBA" id="ARBA00022898"/>
    </source>
</evidence>
<dbReference type="InterPro" id="IPR050087">
    <property type="entry name" value="AON_synthase_class-II"/>
</dbReference>
<name>A0A8H7RWW5_9FUNG</name>
<dbReference type="InterPro" id="IPR004839">
    <property type="entry name" value="Aminotransferase_I/II_large"/>
</dbReference>
<sequence>MGRLEEQLASVLDKRQHIAKRRKLVVNSPNSIDFSSNDFLGLAQNTALRQKYLDELNALDTILGSTGSRLLDGNSQYAIDLEQRIARFHNADTALLFNSGFDANTGLLSTLPQKGDIVIYDELIHASVHEGMRVSRAGRLIPFKHSDVNDLNRVLTDICPTNKNVFIAVETVYSMDGDVVPLVEIVQLLKKYWPQRENGYIIVDEAHATGVYGENGRGVVCQLGLEKEIFARLHTFGKSLASNGAAVLGSNTLRDYLINYARPLIYSTFMSFNNLASIKCAYDILECGETRPIQRHLHNITQQFREAIQLPTGTLLPSDSPIQGIVLNGNAPVRALAGYLNKRGFIVKPICSPTVPKGQERVRICLHGHNTTEQIDALVGSVHDFFNVQKTNVTVPTSTSNALEPAKL</sequence>
<evidence type="ECO:0000313" key="7">
    <source>
        <dbReference type="Proteomes" id="UP000646827"/>
    </source>
</evidence>
<evidence type="ECO:0000313" key="6">
    <source>
        <dbReference type="EMBL" id="KAG2218636.1"/>
    </source>
</evidence>
<dbReference type="InterPro" id="IPR015424">
    <property type="entry name" value="PyrdxlP-dep_Trfase"/>
</dbReference>
<dbReference type="Gene3D" id="3.90.1150.10">
    <property type="entry name" value="Aspartate Aminotransferase, domain 1"/>
    <property type="match status" value="1"/>
</dbReference>
<comment type="cofactor">
    <cofactor evidence="1">
        <name>pyridoxal 5'-phosphate</name>
        <dbReference type="ChEBI" id="CHEBI:597326"/>
    </cofactor>
</comment>
<dbReference type="GO" id="GO:0009102">
    <property type="term" value="P:biotin biosynthetic process"/>
    <property type="evidence" value="ECO:0007669"/>
    <property type="project" value="TreeGrafter"/>
</dbReference>
<dbReference type="Proteomes" id="UP000646827">
    <property type="component" value="Unassembled WGS sequence"/>
</dbReference>